<protein>
    <submittedName>
        <fullName evidence="2">Gluconate permease</fullName>
    </submittedName>
</protein>
<feature type="transmembrane region" description="Helical" evidence="1">
    <location>
        <begin position="107"/>
        <end position="134"/>
    </location>
</feature>
<dbReference type="PANTHER" id="PTHR30354">
    <property type="entry name" value="GNT FAMILY GLUCONATE TRANSPORTER"/>
    <property type="match status" value="1"/>
</dbReference>
<dbReference type="GO" id="GO:0015128">
    <property type="term" value="F:gluconate transmembrane transporter activity"/>
    <property type="evidence" value="ECO:0007669"/>
    <property type="project" value="InterPro"/>
</dbReference>
<feature type="transmembrane region" description="Helical" evidence="1">
    <location>
        <begin position="146"/>
        <end position="164"/>
    </location>
</feature>
<reference evidence="2 3" key="1">
    <citation type="journal article" date="2017" name="Genome Announc.">
        <title>Draft Genome Sequence of Romboutsia weinsteinii sp. nov. Strain CCRI-19649(T) Isolated from Surface Water.</title>
        <authorList>
            <person name="Maheux A.F."/>
            <person name="Boudreau D.K."/>
            <person name="Berube E."/>
            <person name="Boissinot M."/>
            <person name="Cantin P."/>
            <person name="Raymond F."/>
            <person name="Corbeil J."/>
            <person name="Omar R.F."/>
            <person name="Bergeron M.G."/>
        </authorList>
    </citation>
    <scope>NUCLEOTIDE SEQUENCE [LARGE SCALE GENOMIC DNA]</scope>
    <source>
        <strain evidence="2 3">CCRI-19649</strain>
    </source>
</reference>
<feature type="transmembrane region" description="Helical" evidence="1">
    <location>
        <begin position="12"/>
        <end position="28"/>
    </location>
</feature>
<feature type="transmembrane region" description="Helical" evidence="1">
    <location>
        <begin position="308"/>
        <end position="326"/>
    </location>
</feature>
<keyword evidence="1" id="KW-0812">Transmembrane</keyword>
<feature type="transmembrane region" description="Helical" evidence="1">
    <location>
        <begin position="229"/>
        <end position="253"/>
    </location>
</feature>
<feature type="transmembrane region" description="Helical" evidence="1">
    <location>
        <begin position="387"/>
        <end position="406"/>
    </location>
</feature>
<dbReference type="Pfam" id="PF02447">
    <property type="entry name" value="GntP_permease"/>
    <property type="match status" value="1"/>
</dbReference>
<name>A0A371J1B6_9FIRM</name>
<feature type="transmembrane region" description="Helical" evidence="1">
    <location>
        <begin position="265"/>
        <end position="287"/>
    </location>
</feature>
<dbReference type="InterPro" id="IPR003474">
    <property type="entry name" value="Glcn_transporter"/>
</dbReference>
<keyword evidence="3" id="KW-1185">Reference proteome</keyword>
<dbReference type="EMBL" id="NOJY02000026">
    <property type="protein sequence ID" value="RDY26477.1"/>
    <property type="molecule type" value="Genomic_DNA"/>
</dbReference>
<organism evidence="2 3">
    <name type="scientific">Romboutsia weinsteinii</name>
    <dbReference type="NCBI Taxonomy" id="2020949"/>
    <lineage>
        <taxon>Bacteria</taxon>
        <taxon>Bacillati</taxon>
        <taxon>Bacillota</taxon>
        <taxon>Clostridia</taxon>
        <taxon>Peptostreptococcales</taxon>
        <taxon>Peptostreptococcaceae</taxon>
        <taxon>Romboutsia</taxon>
    </lineage>
</organism>
<sequence>MIETFSASPERLLTGAGIGIALLLFLIIKAKFQPIIAILISAIVIGLGVGMPYDMIVSTVEHGVGNTLQTIALLIGLGSMFGAILQVSGGVETIAKTLLDKFGEDKAAWALGITGLVVGMPVFFESGLLILIPISFGLAKKTKKSILFYAIPLMAGLAVGHTFIPPTPGPVLVASMLNVELGYVIGIGIVVGAFVMVIAGIVFGKYIGNKIHVPVPKSYDVEDTHVNGKLPAFGTVVAIILLPLGLILLNTLSGAVPFLNPLQPLFSFLGTPFIALIISNLLAMFLLGKKHGYSKEELQKVMTESLSSAGNIILLIAGGGVLRWMLQNSGLGVVVGDFVAQGSFPLVVVAFLIAAAVRVCIGSATVSMTMAAGIIAAMPETAALSQLHLAAITMAIASGATILSHVNDAGFWLVKSLFDIDEKTTFKSWTVMETIIGVIGLIGAIIVSMFA</sequence>
<dbReference type="AlphaFoldDB" id="A0A371J1B6"/>
<evidence type="ECO:0000313" key="3">
    <source>
        <dbReference type="Proteomes" id="UP000215694"/>
    </source>
</evidence>
<keyword evidence="1" id="KW-0472">Membrane</keyword>
<dbReference type="Proteomes" id="UP000215694">
    <property type="component" value="Unassembled WGS sequence"/>
</dbReference>
<dbReference type="OrthoDB" id="9787129at2"/>
<feature type="transmembrane region" description="Helical" evidence="1">
    <location>
        <begin position="34"/>
        <end position="56"/>
    </location>
</feature>
<feature type="transmembrane region" description="Helical" evidence="1">
    <location>
        <begin position="184"/>
        <end position="208"/>
    </location>
</feature>
<evidence type="ECO:0000256" key="1">
    <source>
        <dbReference type="SAM" id="Phobius"/>
    </source>
</evidence>
<dbReference type="RefSeq" id="WP_094367363.1">
    <property type="nucleotide sequence ID" value="NZ_NOJY02000026.1"/>
</dbReference>
<accession>A0A371J1B6</accession>
<dbReference type="PIRSF" id="PIRSF002746">
    <property type="entry name" value="Gluconate_transporter"/>
    <property type="match status" value="1"/>
</dbReference>
<feature type="transmembrane region" description="Helical" evidence="1">
    <location>
        <begin position="68"/>
        <end position="87"/>
    </location>
</feature>
<proteinExistence type="predicted"/>
<feature type="transmembrane region" description="Helical" evidence="1">
    <location>
        <begin position="426"/>
        <end position="450"/>
    </location>
</feature>
<keyword evidence="1" id="KW-1133">Transmembrane helix</keyword>
<dbReference type="PANTHER" id="PTHR30354:SF25">
    <property type="entry name" value="INNER MEMBRANE PERMEASE YGBN"/>
    <property type="match status" value="1"/>
</dbReference>
<dbReference type="NCBIfam" id="TIGR00791">
    <property type="entry name" value="gntP"/>
    <property type="match status" value="1"/>
</dbReference>
<dbReference type="GO" id="GO:0005886">
    <property type="term" value="C:plasma membrane"/>
    <property type="evidence" value="ECO:0007669"/>
    <property type="project" value="TreeGrafter"/>
</dbReference>
<evidence type="ECO:0000313" key="2">
    <source>
        <dbReference type="EMBL" id="RDY26477.1"/>
    </source>
</evidence>
<comment type="caution">
    <text evidence="2">The sequence shown here is derived from an EMBL/GenBank/DDBJ whole genome shotgun (WGS) entry which is preliminary data.</text>
</comment>
<gene>
    <name evidence="2" type="ORF">CHL78_013380</name>
</gene>
<feature type="transmembrane region" description="Helical" evidence="1">
    <location>
        <begin position="346"/>
        <end position="375"/>
    </location>
</feature>